<organism evidence="12 13">
    <name type="scientific">Marasmius crinis-equi</name>
    <dbReference type="NCBI Taxonomy" id="585013"/>
    <lineage>
        <taxon>Eukaryota</taxon>
        <taxon>Fungi</taxon>
        <taxon>Dikarya</taxon>
        <taxon>Basidiomycota</taxon>
        <taxon>Agaricomycotina</taxon>
        <taxon>Agaricomycetes</taxon>
        <taxon>Agaricomycetidae</taxon>
        <taxon>Agaricales</taxon>
        <taxon>Marasmiineae</taxon>
        <taxon>Marasmiaceae</taxon>
        <taxon>Marasmius</taxon>
    </lineage>
</organism>
<gene>
    <name evidence="12" type="primary">PAB1_1</name>
    <name evidence="12" type="ORF">V5O48_000514</name>
</gene>
<dbReference type="Gene3D" id="1.10.1900.10">
    <property type="entry name" value="c-terminal domain of poly(a) binding protein"/>
    <property type="match status" value="1"/>
</dbReference>
<comment type="caution">
    <text evidence="12">The sequence shown here is derived from an EMBL/GenBank/DDBJ whole genome shotgun (WGS) entry which is preliminary data.</text>
</comment>
<evidence type="ECO:0000256" key="6">
    <source>
        <dbReference type="ARBA" id="ARBA00022884"/>
    </source>
</evidence>
<dbReference type="SMART" id="SM00361">
    <property type="entry name" value="RRM_1"/>
    <property type="match status" value="4"/>
</dbReference>
<dbReference type="PROSITE" id="PS50102">
    <property type="entry name" value="RRM"/>
    <property type="match status" value="4"/>
</dbReference>
<dbReference type="SUPFAM" id="SSF54928">
    <property type="entry name" value="RNA-binding domain, RBD"/>
    <property type="match status" value="2"/>
</dbReference>
<dbReference type="CDD" id="cd12379">
    <property type="entry name" value="RRM2_I_PABPs"/>
    <property type="match status" value="1"/>
</dbReference>
<feature type="domain" description="RRM" evidence="10">
    <location>
        <begin position="142"/>
        <end position="219"/>
    </location>
</feature>
<accession>A0ABR3G1N6</accession>
<dbReference type="SUPFAM" id="SSF63570">
    <property type="entry name" value="PABC (PABP) domain"/>
    <property type="match status" value="1"/>
</dbReference>
<name>A0ABR3G1N6_9AGAR</name>
<evidence type="ECO:0000259" key="10">
    <source>
        <dbReference type="PROSITE" id="PS50102"/>
    </source>
</evidence>
<evidence type="ECO:0000256" key="9">
    <source>
        <dbReference type="SAM" id="MobiDB-lite"/>
    </source>
</evidence>
<dbReference type="InterPro" id="IPR045305">
    <property type="entry name" value="RRM2_I_PABPs"/>
</dbReference>
<evidence type="ECO:0000256" key="4">
    <source>
        <dbReference type="ARBA" id="ARBA00022737"/>
    </source>
</evidence>
<dbReference type="SMART" id="SM00360">
    <property type="entry name" value="RRM"/>
    <property type="match status" value="4"/>
</dbReference>
<evidence type="ECO:0000313" key="12">
    <source>
        <dbReference type="EMBL" id="KAL0581584.1"/>
    </source>
</evidence>
<keyword evidence="6 7" id="KW-0694">RNA-binding</keyword>
<comment type="subcellular location">
    <subcellularLocation>
        <location evidence="1 8">Cytoplasm</location>
    </subcellularLocation>
</comment>
<feature type="region of interest" description="Disordered" evidence="9">
    <location>
        <begin position="1"/>
        <end position="46"/>
    </location>
</feature>
<evidence type="ECO:0000256" key="7">
    <source>
        <dbReference type="PROSITE-ProRule" id="PRU00176"/>
    </source>
</evidence>
<dbReference type="InterPro" id="IPR000504">
    <property type="entry name" value="RRM_dom"/>
</dbReference>
<dbReference type="Pfam" id="PF00658">
    <property type="entry name" value="MLLE"/>
    <property type="match status" value="1"/>
</dbReference>
<feature type="compositionally biased region" description="Pro residues" evidence="9">
    <location>
        <begin position="26"/>
        <end position="41"/>
    </location>
</feature>
<dbReference type="Gene3D" id="3.30.70.330">
    <property type="match status" value="4"/>
</dbReference>
<reference evidence="12 13" key="1">
    <citation type="submission" date="2024-02" db="EMBL/GenBank/DDBJ databases">
        <title>A draft genome for the cacao thread blight pathogen Marasmius crinis-equi.</title>
        <authorList>
            <person name="Cohen S.P."/>
            <person name="Baruah I.K."/>
            <person name="Amoako-Attah I."/>
            <person name="Bukari Y."/>
            <person name="Meinhardt L.W."/>
            <person name="Bailey B.A."/>
        </authorList>
    </citation>
    <scope>NUCLEOTIDE SEQUENCE [LARGE SCALE GENOMIC DNA]</scope>
    <source>
        <strain evidence="12 13">GH-76</strain>
    </source>
</reference>
<evidence type="ECO:0000259" key="11">
    <source>
        <dbReference type="PROSITE" id="PS51309"/>
    </source>
</evidence>
<keyword evidence="5" id="KW-0810">Translation regulation</keyword>
<dbReference type="EMBL" id="JBAHYK010000008">
    <property type="protein sequence ID" value="KAL0581584.1"/>
    <property type="molecule type" value="Genomic_DNA"/>
</dbReference>
<dbReference type="CDD" id="cd12380">
    <property type="entry name" value="RRM3_I_PABPs"/>
    <property type="match status" value="1"/>
</dbReference>
<dbReference type="PANTHER" id="PTHR24012">
    <property type="entry name" value="RNA BINDING PROTEIN"/>
    <property type="match status" value="1"/>
</dbReference>
<dbReference type="InterPro" id="IPR036053">
    <property type="entry name" value="PABP-dom"/>
</dbReference>
<dbReference type="InterPro" id="IPR003954">
    <property type="entry name" value="RRM_euk-type"/>
</dbReference>
<keyword evidence="3 8" id="KW-0963">Cytoplasm</keyword>
<evidence type="ECO:0000256" key="5">
    <source>
        <dbReference type="ARBA" id="ARBA00022845"/>
    </source>
</evidence>
<feature type="compositionally biased region" description="Low complexity" evidence="9">
    <location>
        <begin position="593"/>
        <end position="610"/>
    </location>
</feature>
<comment type="similarity">
    <text evidence="2 8">Belongs to the polyadenylate-binding protein type-1 family.</text>
</comment>
<evidence type="ECO:0000256" key="1">
    <source>
        <dbReference type="ARBA" id="ARBA00004496"/>
    </source>
</evidence>
<protein>
    <recommendedName>
        <fullName evidence="8">Polyadenylate-binding protein</fullName>
        <shortName evidence="8">PABP</shortName>
    </recommendedName>
</protein>
<dbReference type="InterPro" id="IPR035979">
    <property type="entry name" value="RBD_domain_sf"/>
</dbReference>
<feature type="compositionally biased region" description="Gly residues" evidence="9">
    <location>
        <begin position="504"/>
        <end position="517"/>
    </location>
</feature>
<feature type="domain" description="RRM" evidence="10">
    <location>
        <begin position="235"/>
        <end position="312"/>
    </location>
</feature>
<feature type="compositionally biased region" description="Low complexity" evidence="9">
    <location>
        <begin position="1"/>
        <end position="25"/>
    </location>
</feature>
<feature type="compositionally biased region" description="Low complexity" evidence="9">
    <location>
        <begin position="538"/>
        <end position="562"/>
    </location>
</feature>
<feature type="domain" description="PABC" evidence="11">
    <location>
        <begin position="609"/>
        <end position="686"/>
    </location>
</feature>
<feature type="region of interest" description="Disordered" evidence="9">
    <location>
        <begin position="475"/>
        <end position="611"/>
    </location>
</feature>
<dbReference type="InterPro" id="IPR006515">
    <property type="entry name" value="PABP_1234"/>
</dbReference>
<dbReference type="SMART" id="SM00517">
    <property type="entry name" value="PolyA"/>
    <property type="match status" value="1"/>
</dbReference>
<evidence type="ECO:0000256" key="8">
    <source>
        <dbReference type="RuleBase" id="RU362004"/>
    </source>
</evidence>
<feature type="domain" description="RRM" evidence="10">
    <location>
        <begin position="54"/>
        <end position="132"/>
    </location>
</feature>
<keyword evidence="4" id="KW-0677">Repeat</keyword>
<dbReference type="PROSITE" id="PS51309">
    <property type="entry name" value="PABC"/>
    <property type="match status" value="1"/>
</dbReference>
<dbReference type="InterPro" id="IPR002004">
    <property type="entry name" value="PABP_HYD_C"/>
</dbReference>
<comment type="function">
    <text evidence="8">Binds the poly(A) tail of mRNA.</text>
</comment>
<dbReference type="Proteomes" id="UP001465976">
    <property type="component" value="Unassembled WGS sequence"/>
</dbReference>
<dbReference type="InterPro" id="IPR012677">
    <property type="entry name" value="Nucleotide-bd_a/b_plait_sf"/>
</dbReference>
<dbReference type="NCBIfam" id="TIGR01628">
    <property type="entry name" value="PABP-1234"/>
    <property type="match status" value="1"/>
</dbReference>
<dbReference type="CDD" id="cd12381">
    <property type="entry name" value="RRM4_I_PABPs"/>
    <property type="match status" value="1"/>
</dbReference>
<feature type="domain" description="RRM" evidence="10">
    <location>
        <begin position="338"/>
        <end position="415"/>
    </location>
</feature>
<sequence>MSAPAVAEAQAPAAPAPEASGAAAPAAPPAPQQAAPAPAPTYVPQNSLASSPSASLYVGELDPTVSEAMLFEIFNMIGPVASIRVCRDAVTRRSLGYAYVNYLNAGDGERALEQLNYSLIKGRACRIMWSQRDPALRKTGQGNIFIKNLDEAIDNKALHDTFAAFGNVLSCKVATDEQGRSKGYGFVHYETAEAANTAIEAVNGMLLNDKKVYVGHHVSRKERQSKLDEMKSQFTNLYVKNLDPETTQDEFEKLFGQYGIITSAVVQIDEEGKSKGFGFVNFEHHEEAQKAVDALHDTEINGRKLFVTRAQKKAEREEELRKSYEQAKMEKLSKYQGVNLYIKNLEDDMDEDKLRAEFEPFGTITSCKVMRDEKGSSKGFGFVCFSAPDEATKAVAEMNNKMIGTKPLYVSLAQRREVRRQQLESQIAQRNSIRMQQAAAAGMPGGYMNNPMFYPPGPGFPPQRGMMGYGQPGMMPPRPRYPNGGQIGGGMPVPAPYGQAPPQGYGGMPGYAGRGGPRGPPGPPRGPGGSPTMPNAPMPRANGPPAGNGAPRAPGPQGQQQNRPPPPTGPAAQGGRGPQQANNNNKGAPQNHPAGSAPSPQATPAASGGPEISAASLANVSPMEQKQMLGEVIYMKIANTQPDLAGKITGMLLEMDNTELLHLLETPDALNSKVQEALIVLQDYAGKDEGPQ</sequence>
<evidence type="ECO:0000313" key="13">
    <source>
        <dbReference type="Proteomes" id="UP001465976"/>
    </source>
</evidence>
<keyword evidence="13" id="KW-1185">Reference proteome</keyword>
<dbReference type="CDD" id="cd12378">
    <property type="entry name" value="RRM1_I_PABPs"/>
    <property type="match status" value="1"/>
</dbReference>
<dbReference type="InterPro" id="IPR034364">
    <property type="entry name" value="PABP_RRM1"/>
</dbReference>
<dbReference type="Pfam" id="PF00076">
    <property type="entry name" value="RRM_1"/>
    <property type="match status" value="4"/>
</dbReference>
<proteinExistence type="inferred from homology"/>
<evidence type="ECO:0000256" key="3">
    <source>
        <dbReference type="ARBA" id="ARBA00022490"/>
    </source>
</evidence>
<evidence type="ECO:0000256" key="2">
    <source>
        <dbReference type="ARBA" id="ARBA00008557"/>
    </source>
</evidence>